<feature type="chain" id="PRO_5022214844" description="ATP synthase subunit b" evidence="15">
    <location>
        <begin position="32"/>
        <end position="199"/>
    </location>
</feature>
<keyword evidence="5 13" id="KW-0375">Hydrogen ion transport</keyword>
<evidence type="ECO:0000256" key="13">
    <source>
        <dbReference type="HAMAP-Rule" id="MF_01398"/>
    </source>
</evidence>
<keyword evidence="6 13" id="KW-1133">Transmembrane helix</keyword>
<dbReference type="GO" id="GO:0012505">
    <property type="term" value="C:endomembrane system"/>
    <property type="evidence" value="ECO:0007669"/>
    <property type="project" value="UniProtKB-SubCell"/>
</dbReference>
<comment type="subunit">
    <text evidence="13">F-type ATPases have 2 components, F(1) - the catalytic core - and F(0) - the membrane proton channel. F(1) has five subunits: alpha(3), beta(3), gamma(1), delta(1), epsilon(1). F(0) has three main subunits: a(1), b(2) and c(10-14). The alpha and beta chains form an alternating ring which encloses part of the gamma chain. F(1) is attached to F(0) by a central stalk formed by the gamma and epsilon chains, while a peripheral stalk is formed by the delta and b chains.</text>
</comment>
<gene>
    <name evidence="13" type="primary">atpF</name>
    <name evidence="16" type="ORF">ANI02nite_10280</name>
</gene>
<evidence type="ECO:0000313" key="17">
    <source>
        <dbReference type="Proteomes" id="UP000321635"/>
    </source>
</evidence>
<evidence type="ECO:0000256" key="8">
    <source>
        <dbReference type="ARBA" id="ARBA00023136"/>
    </source>
</evidence>
<evidence type="ECO:0000256" key="9">
    <source>
        <dbReference type="ARBA" id="ARBA00023310"/>
    </source>
</evidence>
<keyword evidence="3 13" id="KW-0138">CF(0)</keyword>
<evidence type="ECO:0000256" key="14">
    <source>
        <dbReference type="RuleBase" id="RU003848"/>
    </source>
</evidence>
<name>A0A511X874_9PROT</name>
<keyword evidence="13" id="KW-1003">Cell membrane</keyword>
<keyword evidence="2 13" id="KW-0813">Transport</keyword>
<evidence type="ECO:0000256" key="11">
    <source>
        <dbReference type="ARBA" id="ARBA00025614"/>
    </source>
</evidence>
<dbReference type="GO" id="GO:0045259">
    <property type="term" value="C:proton-transporting ATP synthase complex"/>
    <property type="evidence" value="ECO:0007669"/>
    <property type="project" value="UniProtKB-KW"/>
</dbReference>
<evidence type="ECO:0000256" key="15">
    <source>
        <dbReference type="SAM" id="SignalP"/>
    </source>
</evidence>
<dbReference type="PANTHER" id="PTHR33445:SF1">
    <property type="entry name" value="ATP SYNTHASE SUBUNIT B"/>
    <property type="match status" value="1"/>
</dbReference>
<evidence type="ECO:0000256" key="2">
    <source>
        <dbReference type="ARBA" id="ARBA00022448"/>
    </source>
</evidence>
<dbReference type="RefSeq" id="WP_026397780.1">
    <property type="nucleotide sequence ID" value="NZ_AUBI01000005.1"/>
</dbReference>
<dbReference type="InterPro" id="IPR002146">
    <property type="entry name" value="ATP_synth_b/b'su_bac/chlpt"/>
</dbReference>
<evidence type="ECO:0000256" key="12">
    <source>
        <dbReference type="ARBA" id="ARBA00037847"/>
    </source>
</evidence>
<proteinExistence type="inferred from homology"/>
<dbReference type="AlphaFoldDB" id="A0A511X874"/>
<evidence type="ECO:0000256" key="5">
    <source>
        <dbReference type="ARBA" id="ARBA00022781"/>
    </source>
</evidence>
<feature type="signal peptide" evidence="15">
    <location>
        <begin position="1"/>
        <end position="31"/>
    </location>
</feature>
<dbReference type="CDD" id="cd06503">
    <property type="entry name" value="ATP-synt_Fo_b"/>
    <property type="match status" value="1"/>
</dbReference>
<keyword evidence="9 13" id="KW-0066">ATP synthesis</keyword>
<comment type="caution">
    <text evidence="16">The sequence shown here is derived from an EMBL/GenBank/DDBJ whole genome shotgun (WGS) entry which is preliminary data.</text>
</comment>
<dbReference type="Pfam" id="PF00430">
    <property type="entry name" value="ATP-synt_B"/>
    <property type="match status" value="1"/>
</dbReference>
<sequence>MRLSVTSFRRVVLAGASCAPLLLAAAPEAHAAGMPQLDFSNPLVTGQVVWGGVVFLFFYLALRGWALPKVDAVLQNRSERIAGDLDQARAAKVEADKAVLELRETKKAAAAEAQAHLDAVLEHERASAAAKLAEITERLDGEIARAEAGVVAERERALQSLRPIAVDVAESLVERLIGARADRAVVEAAVARATAQTAH</sequence>
<evidence type="ECO:0000313" key="16">
    <source>
        <dbReference type="EMBL" id="GEN59144.1"/>
    </source>
</evidence>
<comment type="similarity">
    <text evidence="1 13 14">Belongs to the ATPase B chain family.</text>
</comment>
<dbReference type="Proteomes" id="UP000321635">
    <property type="component" value="Unassembled WGS sequence"/>
</dbReference>
<dbReference type="EMBL" id="BJYF01000005">
    <property type="protein sequence ID" value="GEN59144.1"/>
    <property type="molecule type" value="Genomic_DNA"/>
</dbReference>
<keyword evidence="15" id="KW-0732">Signal</keyword>
<dbReference type="STRING" id="1120919.GCA_000429165_01788"/>
<comment type="subcellular location">
    <subcellularLocation>
        <location evidence="13">Cell membrane</location>
        <topology evidence="13">Single-pass membrane protein</topology>
    </subcellularLocation>
    <subcellularLocation>
        <location evidence="12">Endomembrane system</location>
        <topology evidence="12">Single-pass membrane protein</topology>
    </subcellularLocation>
</comment>
<reference evidence="16 17" key="1">
    <citation type="submission" date="2019-07" db="EMBL/GenBank/DDBJ databases">
        <title>Whole genome shotgun sequence of Acetobacter nitrogenifigens NBRC 105050.</title>
        <authorList>
            <person name="Hosoyama A."/>
            <person name="Uohara A."/>
            <person name="Ohji S."/>
            <person name="Ichikawa N."/>
        </authorList>
    </citation>
    <scope>NUCLEOTIDE SEQUENCE [LARGE SCALE GENOMIC DNA]</scope>
    <source>
        <strain evidence="16 17">NBRC 105050</strain>
    </source>
</reference>
<evidence type="ECO:0000256" key="6">
    <source>
        <dbReference type="ARBA" id="ARBA00022989"/>
    </source>
</evidence>
<evidence type="ECO:0000256" key="3">
    <source>
        <dbReference type="ARBA" id="ARBA00022547"/>
    </source>
</evidence>
<accession>A0A511X874</accession>
<evidence type="ECO:0000256" key="1">
    <source>
        <dbReference type="ARBA" id="ARBA00005513"/>
    </source>
</evidence>
<evidence type="ECO:0000256" key="4">
    <source>
        <dbReference type="ARBA" id="ARBA00022692"/>
    </source>
</evidence>
<dbReference type="InterPro" id="IPR050059">
    <property type="entry name" value="ATP_synthase_B_chain"/>
</dbReference>
<feature type="transmembrane region" description="Helical" evidence="13">
    <location>
        <begin position="47"/>
        <end position="67"/>
    </location>
</feature>
<dbReference type="PANTHER" id="PTHR33445">
    <property type="entry name" value="ATP SYNTHASE SUBUNIT B', CHLOROPLASTIC"/>
    <property type="match status" value="1"/>
</dbReference>
<keyword evidence="7 13" id="KW-0406">Ion transport</keyword>
<keyword evidence="17" id="KW-1185">Reference proteome</keyword>
<keyword evidence="4 13" id="KW-0812">Transmembrane</keyword>
<comment type="function">
    <text evidence="11">Component of the F(0) channel, it forms part of the peripheral stalk, linking F(1) to F(0). The b'-subunit is a diverged and duplicated form of b found in plants and photosynthetic bacteria.</text>
</comment>
<protein>
    <recommendedName>
        <fullName evidence="13">ATP synthase subunit b</fullName>
    </recommendedName>
    <alternativeName>
        <fullName evidence="13">ATP synthase F(0) sector subunit b</fullName>
    </alternativeName>
    <alternativeName>
        <fullName evidence="13">ATPase subunit I</fullName>
    </alternativeName>
    <alternativeName>
        <fullName evidence="13">F-type ATPase subunit b</fullName>
        <shortName evidence="13">F-ATPase subunit b</shortName>
    </alternativeName>
</protein>
<dbReference type="GO" id="GO:0046961">
    <property type="term" value="F:proton-transporting ATPase activity, rotational mechanism"/>
    <property type="evidence" value="ECO:0007669"/>
    <property type="project" value="TreeGrafter"/>
</dbReference>
<comment type="function">
    <text evidence="10 13">F(1)F(0) ATP synthase produces ATP from ADP in the presence of a proton or sodium gradient. F-type ATPases consist of two structural domains, F(1) containing the extramembraneous catalytic core and F(0) containing the membrane proton channel, linked together by a central stalk and a peripheral stalk. During catalysis, ATP synthesis in the catalytic domain of F(1) is coupled via a rotary mechanism of the central stalk subunits to proton translocation.</text>
</comment>
<dbReference type="GO" id="GO:0046933">
    <property type="term" value="F:proton-transporting ATP synthase activity, rotational mechanism"/>
    <property type="evidence" value="ECO:0007669"/>
    <property type="project" value="UniProtKB-UniRule"/>
</dbReference>
<evidence type="ECO:0000256" key="7">
    <source>
        <dbReference type="ARBA" id="ARBA00023065"/>
    </source>
</evidence>
<organism evidence="16 17">
    <name type="scientific">Acetobacter nitrogenifigens DSM 23921 = NBRC 105050</name>
    <dbReference type="NCBI Taxonomy" id="1120919"/>
    <lineage>
        <taxon>Bacteria</taxon>
        <taxon>Pseudomonadati</taxon>
        <taxon>Pseudomonadota</taxon>
        <taxon>Alphaproteobacteria</taxon>
        <taxon>Acetobacterales</taxon>
        <taxon>Acetobacteraceae</taxon>
        <taxon>Acetobacter</taxon>
    </lineage>
</organism>
<keyword evidence="8 13" id="KW-0472">Membrane</keyword>
<dbReference type="HAMAP" id="MF_01398">
    <property type="entry name" value="ATP_synth_b_bprime"/>
    <property type="match status" value="1"/>
</dbReference>
<dbReference type="GO" id="GO:0005886">
    <property type="term" value="C:plasma membrane"/>
    <property type="evidence" value="ECO:0007669"/>
    <property type="project" value="UniProtKB-SubCell"/>
</dbReference>
<evidence type="ECO:0000256" key="10">
    <source>
        <dbReference type="ARBA" id="ARBA00025198"/>
    </source>
</evidence>